<protein>
    <submittedName>
        <fullName evidence="2">Stage III sporulation protein AB</fullName>
    </submittedName>
</protein>
<comment type="caution">
    <text evidence="2">The sequence shown here is derived from an EMBL/GenBank/DDBJ whole genome shotgun (WGS) entry which is preliminary data.</text>
</comment>
<reference evidence="2" key="2">
    <citation type="submission" date="2021-04" db="EMBL/GenBank/DDBJ databases">
        <authorList>
            <person name="Gilroy R."/>
        </authorList>
    </citation>
    <scope>NUCLEOTIDE SEQUENCE</scope>
    <source>
        <strain evidence="2">CHK187-5294</strain>
    </source>
</reference>
<feature type="transmembrane region" description="Helical" evidence="1">
    <location>
        <begin position="139"/>
        <end position="155"/>
    </location>
</feature>
<evidence type="ECO:0000256" key="1">
    <source>
        <dbReference type="SAM" id="Phobius"/>
    </source>
</evidence>
<reference evidence="2" key="1">
    <citation type="journal article" date="2021" name="PeerJ">
        <title>Extensive microbial diversity within the chicken gut microbiome revealed by metagenomics and culture.</title>
        <authorList>
            <person name="Gilroy R."/>
            <person name="Ravi A."/>
            <person name="Getino M."/>
            <person name="Pursley I."/>
            <person name="Horton D.L."/>
            <person name="Alikhan N.F."/>
            <person name="Baker D."/>
            <person name="Gharbi K."/>
            <person name="Hall N."/>
            <person name="Watson M."/>
            <person name="Adriaenssens E.M."/>
            <person name="Foster-Nyarko E."/>
            <person name="Jarju S."/>
            <person name="Secka A."/>
            <person name="Antonio M."/>
            <person name="Oren A."/>
            <person name="Chaudhuri R.R."/>
            <person name="La Ragione R."/>
            <person name="Hildebrand F."/>
            <person name="Pallen M.J."/>
        </authorList>
    </citation>
    <scope>NUCLEOTIDE SEQUENCE</scope>
    <source>
        <strain evidence="2">CHK187-5294</strain>
    </source>
</reference>
<gene>
    <name evidence="2" type="ORF">H9727_04805</name>
</gene>
<keyword evidence="1" id="KW-1133">Transmembrane helix</keyword>
<organism evidence="2 3">
    <name type="scientific">Candidatus Borkfalkia avistercoris</name>
    <dbReference type="NCBI Taxonomy" id="2838504"/>
    <lineage>
        <taxon>Bacteria</taxon>
        <taxon>Bacillati</taxon>
        <taxon>Bacillota</taxon>
        <taxon>Clostridia</taxon>
        <taxon>Christensenellales</taxon>
        <taxon>Christensenellaceae</taxon>
        <taxon>Candidatus Borkfalkia</taxon>
    </lineage>
</organism>
<dbReference type="InterPro" id="IPR014198">
    <property type="entry name" value="Spore_III_AB"/>
</dbReference>
<keyword evidence="1" id="KW-0812">Transmembrane</keyword>
<evidence type="ECO:0000313" key="3">
    <source>
        <dbReference type="Proteomes" id="UP000824132"/>
    </source>
</evidence>
<name>A0A9D2IEE7_9FIRM</name>
<dbReference type="Pfam" id="PF09548">
    <property type="entry name" value="Spore_III_AB"/>
    <property type="match status" value="1"/>
</dbReference>
<dbReference type="AlphaFoldDB" id="A0A9D2IEE7"/>
<dbReference type="EMBL" id="DXCL01000026">
    <property type="protein sequence ID" value="HIZ03587.1"/>
    <property type="molecule type" value="Genomic_DNA"/>
</dbReference>
<proteinExistence type="predicted"/>
<evidence type="ECO:0000313" key="2">
    <source>
        <dbReference type="EMBL" id="HIZ03587.1"/>
    </source>
</evidence>
<accession>A0A9D2IEE7</accession>
<dbReference type="Proteomes" id="UP000824132">
    <property type="component" value="Unassembled WGS sequence"/>
</dbReference>
<sequence length="156" mass="18180">MIKLFLSVLLVALCSAFGWILTRRYKQRKDFFYALDLFNARFINEVSYTKLPLAAFFDKYPFSGDFGKLLEEKKNSGFVSDTFDVPYLTQDEKNFVRDYFMMIGRSDSASQKDYLQSARTETERLRSESGAEYKRRCNLYVKLGFLFGLIIAVILA</sequence>
<keyword evidence="1" id="KW-0472">Membrane</keyword>